<dbReference type="Proteomes" id="UP000184387">
    <property type="component" value="Unassembled WGS sequence"/>
</dbReference>
<evidence type="ECO:0000313" key="2">
    <source>
        <dbReference type="Proteomes" id="UP000184387"/>
    </source>
</evidence>
<gene>
    <name evidence="1" type="ORF">SAMN02745194_03107</name>
</gene>
<name>A0A1M6LAN0_9PROT</name>
<dbReference type="AlphaFoldDB" id="A0A1M6LAN0"/>
<protein>
    <submittedName>
        <fullName evidence="1">Uncharacterized protein</fullName>
    </submittedName>
</protein>
<proteinExistence type="predicted"/>
<dbReference type="EMBL" id="FQZF01000018">
    <property type="protein sequence ID" value="SHJ68258.1"/>
    <property type="molecule type" value="Genomic_DNA"/>
</dbReference>
<evidence type="ECO:0000313" key="1">
    <source>
        <dbReference type="EMBL" id="SHJ68258.1"/>
    </source>
</evidence>
<organism evidence="1 2">
    <name type="scientific">Muricoccus roseus</name>
    <dbReference type="NCBI Taxonomy" id="198092"/>
    <lineage>
        <taxon>Bacteria</taxon>
        <taxon>Pseudomonadati</taxon>
        <taxon>Pseudomonadota</taxon>
        <taxon>Alphaproteobacteria</taxon>
        <taxon>Acetobacterales</taxon>
        <taxon>Roseomonadaceae</taxon>
        <taxon>Muricoccus</taxon>
    </lineage>
</organism>
<reference evidence="1 2" key="1">
    <citation type="submission" date="2016-11" db="EMBL/GenBank/DDBJ databases">
        <authorList>
            <person name="Jaros S."/>
            <person name="Januszkiewicz K."/>
            <person name="Wedrychowicz H."/>
        </authorList>
    </citation>
    <scope>NUCLEOTIDE SEQUENCE [LARGE SCALE GENOMIC DNA]</scope>
    <source>
        <strain evidence="1 2">DSM 14916</strain>
    </source>
</reference>
<accession>A0A1M6LAN0</accession>
<dbReference type="STRING" id="198092.SAMN02745194_03107"/>
<keyword evidence="2" id="KW-1185">Reference proteome</keyword>
<dbReference type="RefSeq" id="WP_073136319.1">
    <property type="nucleotide sequence ID" value="NZ_FQZF01000018.1"/>
</dbReference>
<sequence length="94" mass="10077">MLRRSSRGLALAVLTSAGLYLSTAWLGGSPAFGIQDLHPGPALLSPEAAASRLLEEINLSTSAPTRSHEQRVELLHHIRDRIEAELSTPEACHG</sequence>